<dbReference type="EMBL" id="CM056809">
    <property type="protein sequence ID" value="KAJ8647256.1"/>
    <property type="molecule type" value="Genomic_DNA"/>
</dbReference>
<gene>
    <name evidence="1" type="ORF">MRB53_000279</name>
</gene>
<proteinExistence type="predicted"/>
<comment type="caution">
    <text evidence="1">The sequence shown here is derived from an EMBL/GenBank/DDBJ whole genome shotgun (WGS) entry which is preliminary data.</text>
</comment>
<dbReference type="Proteomes" id="UP001234297">
    <property type="component" value="Chromosome 1"/>
</dbReference>
<reference evidence="1 2" key="1">
    <citation type="journal article" date="2022" name="Hortic Res">
        <title>A haplotype resolved chromosomal level avocado genome allows analysis of novel avocado genes.</title>
        <authorList>
            <person name="Nath O."/>
            <person name="Fletcher S.J."/>
            <person name="Hayward A."/>
            <person name="Shaw L.M."/>
            <person name="Masouleh A.K."/>
            <person name="Furtado A."/>
            <person name="Henry R.J."/>
            <person name="Mitter N."/>
        </authorList>
    </citation>
    <scope>NUCLEOTIDE SEQUENCE [LARGE SCALE GENOMIC DNA]</scope>
    <source>
        <strain evidence="2">cv. Hass</strain>
    </source>
</reference>
<evidence type="ECO:0000313" key="1">
    <source>
        <dbReference type="EMBL" id="KAJ8647256.1"/>
    </source>
</evidence>
<protein>
    <submittedName>
        <fullName evidence="1">Uncharacterized protein</fullName>
    </submittedName>
</protein>
<sequence>MPASTLGSSKTFQPFQGAWLTQLLSNNVHQSFSHPGPNVHHLSLGLKLEPSVLTSPSNSAYNSSALSSHEIKIAVSISLSPSSVYSHRPSGFSGAAGWNRLTQENKKFLVGGI</sequence>
<accession>A0ACC2MPA7</accession>
<name>A0ACC2MPA7_PERAE</name>
<organism evidence="1 2">
    <name type="scientific">Persea americana</name>
    <name type="common">Avocado</name>
    <dbReference type="NCBI Taxonomy" id="3435"/>
    <lineage>
        <taxon>Eukaryota</taxon>
        <taxon>Viridiplantae</taxon>
        <taxon>Streptophyta</taxon>
        <taxon>Embryophyta</taxon>
        <taxon>Tracheophyta</taxon>
        <taxon>Spermatophyta</taxon>
        <taxon>Magnoliopsida</taxon>
        <taxon>Magnoliidae</taxon>
        <taxon>Laurales</taxon>
        <taxon>Lauraceae</taxon>
        <taxon>Persea</taxon>
    </lineage>
</organism>
<evidence type="ECO:0000313" key="2">
    <source>
        <dbReference type="Proteomes" id="UP001234297"/>
    </source>
</evidence>
<keyword evidence="2" id="KW-1185">Reference proteome</keyword>